<feature type="signal peptide" evidence="1">
    <location>
        <begin position="1"/>
        <end position="19"/>
    </location>
</feature>
<gene>
    <name evidence="2" type="ORF">PAC_15452</name>
</gene>
<evidence type="ECO:0000256" key="1">
    <source>
        <dbReference type="SAM" id="SignalP"/>
    </source>
</evidence>
<keyword evidence="1" id="KW-0732">Signal</keyword>
<dbReference type="AlphaFoldDB" id="A0A1L7XKI3"/>
<name>A0A1L7XKI3_9HELO</name>
<sequence>MFTTQAFVTLTAILAFTSATPVVKRQNNFAVSMTSFTDTTCSTVLQSNIDLSANTETPLPSNLQTGVGFEGNFLDAAASCAVLGFADAECASQQSEVISLNVAGQTPTCTSTSFAIACIQVICE</sequence>
<evidence type="ECO:0000313" key="3">
    <source>
        <dbReference type="Proteomes" id="UP000184330"/>
    </source>
</evidence>
<proteinExistence type="predicted"/>
<feature type="chain" id="PRO_5012611724" evidence="1">
    <location>
        <begin position="20"/>
        <end position="124"/>
    </location>
</feature>
<dbReference type="Proteomes" id="UP000184330">
    <property type="component" value="Unassembled WGS sequence"/>
</dbReference>
<organism evidence="2 3">
    <name type="scientific">Phialocephala subalpina</name>
    <dbReference type="NCBI Taxonomy" id="576137"/>
    <lineage>
        <taxon>Eukaryota</taxon>
        <taxon>Fungi</taxon>
        <taxon>Dikarya</taxon>
        <taxon>Ascomycota</taxon>
        <taxon>Pezizomycotina</taxon>
        <taxon>Leotiomycetes</taxon>
        <taxon>Helotiales</taxon>
        <taxon>Mollisiaceae</taxon>
        <taxon>Phialocephala</taxon>
        <taxon>Phialocephala fortinii species complex</taxon>
    </lineage>
</organism>
<dbReference type="EMBL" id="FJOG01000031">
    <property type="protein sequence ID" value="CZR65552.1"/>
    <property type="molecule type" value="Genomic_DNA"/>
</dbReference>
<protein>
    <submittedName>
        <fullName evidence="2">Uncharacterized protein</fullName>
    </submittedName>
</protein>
<reference evidence="2 3" key="1">
    <citation type="submission" date="2016-03" db="EMBL/GenBank/DDBJ databases">
        <authorList>
            <person name="Ploux O."/>
        </authorList>
    </citation>
    <scope>NUCLEOTIDE SEQUENCE [LARGE SCALE GENOMIC DNA]</scope>
    <source>
        <strain evidence="2 3">UAMH 11012</strain>
    </source>
</reference>
<evidence type="ECO:0000313" key="2">
    <source>
        <dbReference type="EMBL" id="CZR65552.1"/>
    </source>
</evidence>
<accession>A0A1L7XKI3</accession>
<keyword evidence="3" id="KW-1185">Reference proteome</keyword>